<comment type="caution">
    <text evidence="1">The sequence shown here is derived from an EMBL/GenBank/DDBJ whole genome shotgun (WGS) entry which is preliminary data.</text>
</comment>
<feature type="non-terminal residue" evidence="1">
    <location>
        <position position="51"/>
    </location>
</feature>
<gene>
    <name evidence="1" type="ORF">AMORRO_LOCUS18073</name>
</gene>
<dbReference type="Proteomes" id="UP000789342">
    <property type="component" value="Unassembled WGS sequence"/>
</dbReference>
<evidence type="ECO:0000313" key="2">
    <source>
        <dbReference type="Proteomes" id="UP000789342"/>
    </source>
</evidence>
<keyword evidence="2" id="KW-1185">Reference proteome</keyword>
<sequence>LISLYSTFFVSSYALHSRRRYPPSVNIDVNSTLHPRIDTTLLSTTSRILLQ</sequence>
<proteinExistence type="predicted"/>
<dbReference type="AlphaFoldDB" id="A0A9N9P4G8"/>
<evidence type="ECO:0000313" key="1">
    <source>
        <dbReference type="EMBL" id="CAG8790209.1"/>
    </source>
</evidence>
<feature type="non-terminal residue" evidence="1">
    <location>
        <position position="1"/>
    </location>
</feature>
<accession>A0A9N9P4G8</accession>
<reference evidence="1" key="1">
    <citation type="submission" date="2021-06" db="EMBL/GenBank/DDBJ databases">
        <authorList>
            <person name="Kallberg Y."/>
            <person name="Tangrot J."/>
            <person name="Rosling A."/>
        </authorList>
    </citation>
    <scope>NUCLEOTIDE SEQUENCE</scope>
    <source>
        <strain evidence="1">CL551</strain>
    </source>
</reference>
<name>A0A9N9P4G8_9GLOM</name>
<dbReference type="EMBL" id="CAJVPV010060663">
    <property type="protein sequence ID" value="CAG8790209.1"/>
    <property type="molecule type" value="Genomic_DNA"/>
</dbReference>
<organism evidence="1 2">
    <name type="scientific">Acaulospora morrowiae</name>
    <dbReference type="NCBI Taxonomy" id="94023"/>
    <lineage>
        <taxon>Eukaryota</taxon>
        <taxon>Fungi</taxon>
        <taxon>Fungi incertae sedis</taxon>
        <taxon>Mucoromycota</taxon>
        <taxon>Glomeromycotina</taxon>
        <taxon>Glomeromycetes</taxon>
        <taxon>Diversisporales</taxon>
        <taxon>Acaulosporaceae</taxon>
        <taxon>Acaulospora</taxon>
    </lineage>
</organism>
<protein>
    <submittedName>
        <fullName evidence="1">900_t:CDS:1</fullName>
    </submittedName>
</protein>